<dbReference type="PROSITE" id="PS51987">
    <property type="entry name" value="GS_CATALYTIC"/>
    <property type="match status" value="1"/>
</dbReference>
<gene>
    <name evidence="10" type="ORF">HMH01_05295</name>
</gene>
<dbReference type="InterPro" id="IPR036651">
    <property type="entry name" value="Gln_synt_N_sf"/>
</dbReference>
<name>A0A849L0R8_9RHOB</name>
<evidence type="ECO:0000256" key="4">
    <source>
        <dbReference type="ARBA" id="ARBA00022741"/>
    </source>
</evidence>
<proteinExistence type="inferred from homology"/>
<dbReference type="InterPro" id="IPR027303">
    <property type="entry name" value="Gln_synth_gly_rich_site"/>
</dbReference>
<protein>
    <submittedName>
        <fullName evidence="10">Glutamine synthetase</fullName>
    </submittedName>
</protein>
<keyword evidence="6" id="KW-0460">Magnesium</keyword>
<dbReference type="SUPFAM" id="SSF54368">
    <property type="entry name" value="Glutamine synthetase, N-terminal domain"/>
    <property type="match status" value="1"/>
</dbReference>
<sequence length="454" mass="50343">MTSEDWISRVPAAVQTWLGGRRVEEVECVVADMAGISRGKAMPSAKFARGDRMFLPTSIFYQTIDGDYVDMNITHQWTESDMVLTPDFTAATSSPWADDVTIQVIHDIADLQGRPMPLAPRNVLKRVLDLYAAEGWQPVIAPEMEFYLTKPNTDPDLPIEPPIGRTGRVVASRQAYSMTAVDEYGPVIDDIYEFADAQGFELDTIIQEGGAGQIEINFRHGDPVQLADQVFFFKRTIREAALRQNCFATFMAKPMQHEPGSAMHIHQSVVDSKTGDNIFCAADGSETALFHGFLAGQQEFLPNVIPMLAPYVNSYRRYVPQGSAPINLEWGPDNRTTGLRIPISSPQARRIENRIVGMDANPYLAFAASLACGYLGMKRGMTPRSAVIGEAYNYDYALPRGLLEAVDAFEENPAIAEVIGPEFCAVYAGLKRHEAESFLAVISPWEREHLLLNV</sequence>
<dbReference type="EMBL" id="JABFBC010000001">
    <property type="protein sequence ID" value="NNU79853.1"/>
    <property type="molecule type" value="Genomic_DNA"/>
</dbReference>
<dbReference type="RefSeq" id="WP_171323168.1">
    <property type="nucleotide sequence ID" value="NZ_JABFBC010000001.1"/>
</dbReference>
<dbReference type="SMART" id="SM01230">
    <property type="entry name" value="Gln-synt_C"/>
    <property type="match status" value="1"/>
</dbReference>
<evidence type="ECO:0000256" key="7">
    <source>
        <dbReference type="PROSITE-ProRule" id="PRU01331"/>
    </source>
</evidence>
<evidence type="ECO:0000256" key="8">
    <source>
        <dbReference type="RuleBase" id="RU000384"/>
    </source>
</evidence>
<dbReference type="InterPro" id="IPR014746">
    <property type="entry name" value="Gln_synth/guanido_kin_cat_dom"/>
</dbReference>
<dbReference type="Proteomes" id="UP000572377">
    <property type="component" value="Unassembled WGS sequence"/>
</dbReference>
<dbReference type="SUPFAM" id="SSF55931">
    <property type="entry name" value="Glutamine synthetase/guanido kinase"/>
    <property type="match status" value="1"/>
</dbReference>
<keyword evidence="4" id="KW-0547">Nucleotide-binding</keyword>
<keyword evidence="11" id="KW-1185">Reference proteome</keyword>
<reference evidence="10 11" key="1">
    <citation type="submission" date="2020-05" db="EMBL/GenBank/DDBJ databases">
        <title>Gimesia benthica sp. nov., a novel planctomycete isolated from a deep-sea water sample of the Northwest Indian Ocean.</title>
        <authorList>
            <person name="Wang J."/>
            <person name="Ruan C."/>
            <person name="Song L."/>
            <person name="Zhu Y."/>
            <person name="Li A."/>
            <person name="Zheng X."/>
            <person name="Wang L."/>
            <person name="Lu Z."/>
            <person name="Huang Y."/>
            <person name="Du W."/>
            <person name="Zhou Y."/>
            <person name="Huang L."/>
            <person name="Dai X."/>
        </authorList>
    </citation>
    <scope>NUCLEOTIDE SEQUENCE [LARGE SCALE GENOMIC DNA]</scope>
    <source>
        <strain evidence="10 11">YYQ-30</strain>
    </source>
</reference>
<evidence type="ECO:0000256" key="2">
    <source>
        <dbReference type="ARBA" id="ARBA00009897"/>
    </source>
</evidence>
<keyword evidence="3" id="KW-0436">Ligase</keyword>
<evidence type="ECO:0000313" key="10">
    <source>
        <dbReference type="EMBL" id="NNU79853.1"/>
    </source>
</evidence>
<dbReference type="Gene3D" id="3.30.590.10">
    <property type="entry name" value="Glutamine synthetase/guanido kinase, catalytic domain"/>
    <property type="match status" value="1"/>
</dbReference>
<dbReference type="GO" id="GO:0006598">
    <property type="term" value="P:polyamine catabolic process"/>
    <property type="evidence" value="ECO:0007669"/>
    <property type="project" value="TreeGrafter"/>
</dbReference>
<dbReference type="GO" id="GO:0006542">
    <property type="term" value="P:glutamine biosynthetic process"/>
    <property type="evidence" value="ECO:0007669"/>
    <property type="project" value="InterPro"/>
</dbReference>
<comment type="similarity">
    <text evidence="2 7 8">Belongs to the glutamine synthetase family.</text>
</comment>
<dbReference type="FunFam" id="3.30.590.10:FF:000005">
    <property type="entry name" value="Probable glutamine synthetase"/>
    <property type="match status" value="1"/>
</dbReference>
<comment type="caution">
    <text evidence="10">The sequence shown here is derived from an EMBL/GenBank/DDBJ whole genome shotgun (WGS) entry which is preliminary data.</text>
</comment>
<evidence type="ECO:0000256" key="3">
    <source>
        <dbReference type="ARBA" id="ARBA00022598"/>
    </source>
</evidence>
<organism evidence="10 11">
    <name type="scientific">Halovulum dunhuangense</name>
    <dbReference type="NCBI Taxonomy" id="1505036"/>
    <lineage>
        <taxon>Bacteria</taxon>
        <taxon>Pseudomonadati</taxon>
        <taxon>Pseudomonadota</taxon>
        <taxon>Alphaproteobacteria</taxon>
        <taxon>Rhodobacterales</taxon>
        <taxon>Paracoccaceae</taxon>
        <taxon>Halovulum</taxon>
    </lineage>
</organism>
<evidence type="ECO:0000256" key="1">
    <source>
        <dbReference type="ARBA" id="ARBA00001946"/>
    </source>
</evidence>
<evidence type="ECO:0000256" key="5">
    <source>
        <dbReference type="ARBA" id="ARBA00022840"/>
    </source>
</evidence>
<evidence type="ECO:0000256" key="6">
    <source>
        <dbReference type="ARBA" id="ARBA00022842"/>
    </source>
</evidence>
<dbReference type="Gene3D" id="3.10.20.70">
    <property type="entry name" value="Glutamine synthetase, N-terminal domain"/>
    <property type="match status" value="1"/>
</dbReference>
<dbReference type="AlphaFoldDB" id="A0A849L0R8"/>
<evidence type="ECO:0000259" key="9">
    <source>
        <dbReference type="PROSITE" id="PS51987"/>
    </source>
</evidence>
<dbReference type="GO" id="GO:0005524">
    <property type="term" value="F:ATP binding"/>
    <property type="evidence" value="ECO:0007669"/>
    <property type="project" value="UniProtKB-KW"/>
</dbReference>
<dbReference type="PROSITE" id="PS00181">
    <property type="entry name" value="GLNA_ATP"/>
    <property type="match status" value="1"/>
</dbReference>
<dbReference type="PANTHER" id="PTHR43785">
    <property type="entry name" value="GAMMA-GLUTAMYLPUTRESCINE SYNTHETASE"/>
    <property type="match status" value="1"/>
</dbReference>
<dbReference type="Pfam" id="PF00120">
    <property type="entry name" value="Gln-synt_C"/>
    <property type="match status" value="1"/>
</dbReference>
<keyword evidence="5" id="KW-0067">ATP-binding</keyword>
<feature type="domain" description="GS catalytic" evidence="9">
    <location>
        <begin position="120"/>
        <end position="454"/>
    </location>
</feature>
<dbReference type="GO" id="GO:0004356">
    <property type="term" value="F:glutamine synthetase activity"/>
    <property type="evidence" value="ECO:0007669"/>
    <property type="project" value="InterPro"/>
</dbReference>
<evidence type="ECO:0000313" key="11">
    <source>
        <dbReference type="Proteomes" id="UP000572377"/>
    </source>
</evidence>
<dbReference type="InterPro" id="IPR008146">
    <property type="entry name" value="Gln_synth_cat_dom"/>
</dbReference>
<dbReference type="PANTHER" id="PTHR43785:SF3">
    <property type="entry name" value="GS CATALYTIC DOMAIN-CONTAINING PROTEIN"/>
    <property type="match status" value="1"/>
</dbReference>
<comment type="cofactor">
    <cofactor evidence="1">
        <name>Mg(2+)</name>
        <dbReference type="ChEBI" id="CHEBI:18420"/>
    </cofactor>
</comment>
<accession>A0A849L0R8</accession>